<keyword evidence="7" id="KW-1185">Reference proteome</keyword>
<evidence type="ECO:0000313" key="6">
    <source>
        <dbReference type="EMBL" id="MCF3947389.1"/>
    </source>
</evidence>
<dbReference type="Gene3D" id="1.10.10.10">
    <property type="entry name" value="Winged helix-like DNA-binding domain superfamily/Winged helix DNA-binding domain"/>
    <property type="match status" value="1"/>
</dbReference>
<keyword evidence="2" id="KW-0805">Transcription regulation</keyword>
<protein>
    <submittedName>
        <fullName evidence="6">LysR substrate-binding domain-containing protein</fullName>
    </submittedName>
</protein>
<dbReference type="Pfam" id="PF03466">
    <property type="entry name" value="LysR_substrate"/>
    <property type="match status" value="1"/>
</dbReference>
<evidence type="ECO:0000256" key="3">
    <source>
        <dbReference type="ARBA" id="ARBA00023125"/>
    </source>
</evidence>
<evidence type="ECO:0000313" key="7">
    <source>
        <dbReference type="Proteomes" id="UP001521209"/>
    </source>
</evidence>
<dbReference type="Pfam" id="PF00126">
    <property type="entry name" value="HTH_1"/>
    <property type="match status" value="1"/>
</dbReference>
<sequence>MESGDLRFFEAVARHGAMTRAAEELHTVQSNVTARIRALEQAVGASLFERHSVGVTLTDAGRRLLPYAQRVSRLLEEAKRAVQDDGTPRGRLIIGSLETTAAMRLAPLLTGYAKAYPQVELAIHPGTTCELIAAVKQGSVDGAFVCGPVLDPELDQRPMFQEELSVLASMAVHSLDHLIGAGNIRLAVLRAGCSYRQRLEELLARRGIPAPRLMEFGTLETILACVAAGLGITLLPRRILSSSQFSDSVAVFGLPPSEAQVETVFVSRRDATPSSALTAFLALAEQAFRPGMEASEGTVLNGSLLRQVGKTVLAHQNI</sequence>
<dbReference type="SUPFAM" id="SSF46785">
    <property type="entry name" value="Winged helix' DNA-binding domain"/>
    <property type="match status" value="1"/>
</dbReference>
<organism evidence="6 7">
    <name type="scientific">Acidiphilium iwatense</name>
    <dbReference type="NCBI Taxonomy" id="768198"/>
    <lineage>
        <taxon>Bacteria</taxon>
        <taxon>Pseudomonadati</taxon>
        <taxon>Pseudomonadota</taxon>
        <taxon>Alphaproteobacteria</taxon>
        <taxon>Acetobacterales</taxon>
        <taxon>Acidocellaceae</taxon>
        <taxon>Acidiphilium</taxon>
    </lineage>
</organism>
<dbReference type="InterPro" id="IPR036388">
    <property type="entry name" value="WH-like_DNA-bd_sf"/>
</dbReference>
<accession>A0ABS9DXB6</accession>
<name>A0ABS9DXB6_9PROT</name>
<dbReference type="PRINTS" id="PR00039">
    <property type="entry name" value="HTHLYSR"/>
</dbReference>
<dbReference type="InterPro" id="IPR000847">
    <property type="entry name" value="LysR_HTH_N"/>
</dbReference>
<gene>
    <name evidence="6" type="ORF">L2A60_11945</name>
</gene>
<evidence type="ECO:0000256" key="4">
    <source>
        <dbReference type="ARBA" id="ARBA00023163"/>
    </source>
</evidence>
<dbReference type="InterPro" id="IPR005119">
    <property type="entry name" value="LysR_subst-bd"/>
</dbReference>
<evidence type="ECO:0000256" key="1">
    <source>
        <dbReference type="ARBA" id="ARBA00009437"/>
    </source>
</evidence>
<dbReference type="EMBL" id="JAKGBZ010000022">
    <property type="protein sequence ID" value="MCF3947389.1"/>
    <property type="molecule type" value="Genomic_DNA"/>
</dbReference>
<feature type="domain" description="HTH lysR-type" evidence="5">
    <location>
        <begin position="1"/>
        <end position="58"/>
    </location>
</feature>
<evidence type="ECO:0000259" key="5">
    <source>
        <dbReference type="PROSITE" id="PS50931"/>
    </source>
</evidence>
<evidence type="ECO:0000256" key="2">
    <source>
        <dbReference type="ARBA" id="ARBA00023015"/>
    </source>
</evidence>
<dbReference type="Proteomes" id="UP001521209">
    <property type="component" value="Unassembled WGS sequence"/>
</dbReference>
<comment type="caution">
    <text evidence="6">The sequence shown here is derived from an EMBL/GenBank/DDBJ whole genome shotgun (WGS) entry which is preliminary data.</text>
</comment>
<reference evidence="6 7" key="1">
    <citation type="submission" date="2022-01" db="EMBL/GenBank/DDBJ databases">
        <authorList>
            <person name="Won M."/>
            <person name="Kim S.-J."/>
            <person name="Kwon S.-W."/>
        </authorList>
    </citation>
    <scope>NUCLEOTIDE SEQUENCE [LARGE SCALE GENOMIC DNA]</scope>
    <source>
        <strain evidence="6 7">KCTC 23505</strain>
    </source>
</reference>
<dbReference type="PROSITE" id="PS50931">
    <property type="entry name" value="HTH_LYSR"/>
    <property type="match status" value="1"/>
</dbReference>
<proteinExistence type="inferred from homology"/>
<dbReference type="Gene3D" id="3.40.190.290">
    <property type="match status" value="1"/>
</dbReference>
<comment type="similarity">
    <text evidence="1">Belongs to the LysR transcriptional regulatory family.</text>
</comment>
<keyword evidence="4" id="KW-0804">Transcription</keyword>
<dbReference type="PANTHER" id="PTHR30126:SF40">
    <property type="entry name" value="HTH-TYPE TRANSCRIPTIONAL REGULATOR GLTR"/>
    <property type="match status" value="1"/>
</dbReference>
<dbReference type="InterPro" id="IPR036390">
    <property type="entry name" value="WH_DNA-bd_sf"/>
</dbReference>
<keyword evidence="3" id="KW-0238">DNA-binding</keyword>
<dbReference type="SUPFAM" id="SSF53850">
    <property type="entry name" value="Periplasmic binding protein-like II"/>
    <property type="match status" value="1"/>
</dbReference>
<dbReference type="PANTHER" id="PTHR30126">
    <property type="entry name" value="HTH-TYPE TRANSCRIPTIONAL REGULATOR"/>
    <property type="match status" value="1"/>
</dbReference>